<dbReference type="PANTHER" id="PTHR30212">
    <property type="entry name" value="PROTEIN YIIM"/>
    <property type="match status" value="1"/>
</dbReference>
<dbReference type="SUPFAM" id="SSF50800">
    <property type="entry name" value="PK beta-barrel domain-like"/>
    <property type="match status" value="1"/>
</dbReference>
<evidence type="ECO:0000313" key="3">
    <source>
        <dbReference type="Proteomes" id="UP001596495"/>
    </source>
</evidence>
<dbReference type="EMBL" id="JBHTBX010000007">
    <property type="protein sequence ID" value="MFC7435295.1"/>
    <property type="molecule type" value="Genomic_DNA"/>
</dbReference>
<proteinExistence type="predicted"/>
<dbReference type="InterPro" id="IPR052353">
    <property type="entry name" value="Benzoxazolinone_Detox_Enz"/>
</dbReference>
<dbReference type="InterPro" id="IPR011037">
    <property type="entry name" value="Pyrv_Knase-like_insert_dom_sf"/>
</dbReference>
<dbReference type="RefSeq" id="WP_382257752.1">
    <property type="nucleotide sequence ID" value="NZ_JBHTBX010000007.1"/>
</dbReference>
<dbReference type="Gene3D" id="2.40.33.20">
    <property type="entry name" value="PK beta-barrel domain-like"/>
    <property type="match status" value="1"/>
</dbReference>
<keyword evidence="3" id="KW-1185">Reference proteome</keyword>
<reference evidence="3" key="1">
    <citation type="journal article" date="2019" name="Int. J. Syst. Evol. Microbiol.">
        <title>The Global Catalogue of Microorganisms (GCM) 10K type strain sequencing project: providing services to taxonomists for standard genome sequencing and annotation.</title>
        <authorList>
            <consortium name="The Broad Institute Genomics Platform"/>
            <consortium name="The Broad Institute Genome Sequencing Center for Infectious Disease"/>
            <person name="Wu L."/>
            <person name="Ma J."/>
        </authorList>
    </citation>
    <scope>NUCLEOTIDE SEQUENCE [LARGE SCALE GENOMIC DNA]</scope>
    <source>
        <strain evidence="3">CCUG 54518</strain>
    </source>
</reference>
<sequence length="191" mass="20344">MRVLSVNIGGARPLRAGGRTVLSAIGKRAVDGTVGVGALGLAGDEQADLSVHGGLHKTVYAYPAGHYPMWHEARRAAGVSLFDEALPWGFLGENLSIEGLIESGVWVGDRLQFPHCTLRVTAPREPCFKFTEVMGFGAAARLMVQHAACGFYLAVEVPGTLSAGEHFTVQPGPRGLTISDAFLARKVKHLR</sequence>
<evidence type="ECO:0000313" key="2">
    <source>
        <dbReference type="EMBL" id="MFC7435295.1"/>
    </source>
</evidence>
<protein>
    <submittedName>
        <fullName evidence="2">MOSC domain-containing protein</fullName>
    </submittedName>
</protein>
<evidence type="ECO:0000259" key="1">
    <source>
        <dbReference type="PROSITE" id="PS51340"/>
    </source>
</evidence>
<dbReference type="PANTHER" id="PTHR30212:SF2">
    <property type="entry name" value="PROTEIN YIIM"/>
    <property type="match status" value="1"/>
</dbReference>
<dbReference type="InterPro" id="IPR005302">
    <property type="entry name" value="MoCF_Sase_C"/>
</dbReference>
<dbReference type="Proteomes" id="UP001596495">
    <property type="component" value="Unassembled WGS sequence"/>
</dbReference>
<organism evidence="2 3">
    <name type="scientific">Hydrogenophaga bisanensis</name>
    <dbReference type="NCBI Taxonomy" id="439611"/>
    <lineage>
        <taxon>Bacteria</taxon>
        <taxon>Pseudomonadati</taxon>
        <taxon>Pseudomonadota</taxon>
        <taxon>Betaproteobacteria</taxon>
        <taxon>Burkholderiales</taxon>
        <taxon>Comamonadaceae</taxon>
        <taxon>Hydrogenophaga</taxon>
    </lineage>
</organism>
<dbReference type="PROSITE" id="PS51340">
    <property type="entry name" value="MOSC"/>
    <property type="match status" value="1"/>
</dbReference>
<feature type="domain" description="MOSC" evidence="1">
    <location>
        <begin position="28"/>
        <end position="170"/>
    </location>
</feature>
<gene>
    <name evidence="2" type="ORF">ACFQNJ_12330</name>
</gene>
<dbReference type="Pfam" id="PF03473">
    <property type="entry name" value="MOSC"/>
    <property type="match status" value="1"/>
</dbReference>
<comment type="caution">
    <text evidence="2">The sequence shown here is derived from an EMBL/GenBank/DDBJ whole genome shotgun (WGS) entry which is preliminary data.</text>
</comment>
<name>A0ABW2RB46_9BURK</name>
<accession>A0ABW2RB46</accession>